<dbReference type="InterPro" id="IPR015424">
    <property type="entry name" value="PyrdxlP-dep_Trfase"/>
</dbReference>
<dbReference type="GO" id="GO:0006535">
    <property type="term" value="P:cysteine biosynthetic process from serine"/>
    <property type="evidence" value="ECO:0007669"/>
    <property type="project" value="TreeGrafter"/>
</dbReference>
<evidence type="ECO:0000256" key="3">
    <source>
        <dbReference type="ARBA" id="ARBA00022679"/>
    </source>
</evidence>
<comment type="cofactor">
    <cofactor evidence="1">
        <name>pyridoxal 5'-phosphate</name>
        <dbReference type="ChEBI" id="CHEBI:597326"/>
    </cofactor>
</comment>
<dbReference type="InterPro" id="IPR015422">
    <property type="entry name" value="PyrdxlP-dep_Trfase_small"/>
</dbReference>
<gene>
    <name evidence="5" type="ORF">MNB_SV-10-60</name>
</gene>
<sequence length="418" mass="44943">MTKDFDYFNTLLVQDVGSKTGPIAPTIVPSAAYGYADAEEAEGIFAGEVNKPLYARVGNPTNAKLESVVARMEGGLGAIATASGMGAISMVTTAFLKAGDEVLCIGGFFGGTYTLVNETMKRFGVSNTFCEVDDFDDIESTLKRGVKMVIMESVGNPSLRLPDIKRIAELCNTYETLLMVDNTATPLIVQPLALGADIVVHSSTKNMSGHSAALGGIAVFRAVNEEGDKLHHEKYADVHKIVKKMGKKAFIPICKKRAIRDMGMTANAFGSFLTMLGLETLALRVERVNRSVAKVAQRLDENLPEGIEVNHPSLPKSEDHARYLSDFANGCGPLLTIDCGTSERAFAFLNALNMATLTANIGDNRTLALHMQSTIYSDFDAETRKFLGVTEGLIRVSVGLEDPDTIAKDFLQAAAKIA</sequence>
<dbReference type="PANTHER" id="PTHR43797:SF2">
    <property type="entry name" value="HOMOCYSTEINE_CYSTEINE SYNTHASE"/>
    <property type="match status" value="1"/>
</dbReference>
<comment type="similarity">
    <text evidence="2">Belongs to the trans-sulfuration enzymes family.</text>
</comment>
<dbReference type="InterPro" id="IPR015421">
    <property type="entry name" value="PyrdxlP-dep_Trfase_major"/>
</dbReference>
<keyword evidence="3 5" id="KW-0808">Transferase</keyword>
<dbReference type="PANTHER" id="PTHR43797">
    <property type="entry name" value="HOMOCYSTEINE/CYSTEINE SYNTHASE"/>
    <property type="match status" value="1"/>
</dbReference>
<evidence type="ECO:0000256" key="4">
    <source>
        <dbReference type="ARBA" id="ARBA00022898"/>
    </source>
</evidence>
<dbReference type="Gene3D" id="3.40.640.10">
    <property type="entry name" value="Type I PLP-dependent aspartate aminotransferase-like (Major domain)"/>
    <property type="match status" value="1"/>
</dbReference>
<dbReference type="PIRSF" id="PIRSF001434">
    <property type="entry name" value="CGS"/>
    <property type="match status" value="1"/>
</dbReference>
<protein>
    <submittedName>
        <fullName evidence="5">O-acetylhomoserine sulfhydrylase / O-succinylhomoserine sulfhydrylase</fullName>
        <ecNumber evidence="5">2.5.1.48</ecNumber>
        <ecNumber evidence="5">2.5.1.49</ecNumber>
    </submittedName>
</protein>
<evidence type="ECO:0000256" key="1">
    <source>
        <dbReference type="ARBA" id="ARBA00001933"/>
    </source>
</evidence>
<dbReference type="InterPro" id="IPR000277">
    <property type="entry name" value="Cys/Met-Metab_PyrdxlP-dep_enz"/>
</dbReference>
<keyword evidence="4" id="KW-0663">Pyridoxal phosphate</keyword>
<dbReference type="Gene3D" id="3.90.1150.10">
    <property type="entry name" value="Aspartate Aminotransferase, domain 1"/>
    <property type="match status" value="1"/>
</dbReference>
<dbReference type="EC" id="2.5.1.48" evidence="5"/>
<dbReference type="GO" id="GO:0030170">
    <property type="term" value="F:pyridoxal phosphate binding"/>
    <property type="evidence" value="ECO:0007669"/>
    <property type="project" value="InterPro"/>
</dbReference>
<dbReference type="Pfam" id="PF01053">
    <property type="entry name" value="Cys_Met_Meta_PP"/>
    <property type="match status" value="1"/>
</dbReference>
<dbReference type="GO" id="GO:0019346">
    <property type="term" value="P:transsulfuration"/>
    <property type="evidence" value="ECO:0007669"/>
    <property type="project" value="InterPro"/>
</dbReference>
<name>A0A1W1C2W5_9ZZZZ</name>
<evidence type="ECO:0000313" key="5">
    <source>
        <dbReference type="EMBL" id="SFV60103.1"/>
    </source>
</evidence>
<dbReference type="GO" id="GO:0005737">
    <property type="term" value="C:cytoplasm"/>
    <property type="evidence" value="ECO:0007669"/>
    <property type="project" value="TreeGrafter"/>
</dbReference>
<dbReference type="InterPro" id="IPR006235">
    <property type="entry name" value="OAc-hSer/O-AcSer_sulfhydrylase"/>
</dbReference>
<dbReference type="SUPFAM" id="SSF53383">
    <property type="entry name" value="PLP-dependent transferases"/>
    <property type="match status" value="1"/>
</dbReference>
<dbReference type="GO" id="GO:0004124">
    <property type="term" value="F:cysteine synthase activity"/>
    <property type="evidence" value="ECO:0007669"/>
    <property type="project" value="TreeGrafter"/>
</dbReference>
<proteinExistence type="inferred from homology"/>
<dbReference type="EC" id="2.5.1.49" evidence="5"/>
<dbReference type="AlphaFoldDB" id="A0A1W1C2W5"/>
<accession>A0A1W1C2W5</accession>
<organism evidence="5">
    <name type="scientific">hydrothermal vent metagenome</name>
    <dbReference type="NCBI Taxonomy" id="652676"/>
    <lineage>
        <taxon>unclassified sequences</taxon>
        <taxon>metagenomes</taxon>
        <taxon>ecological metagenomes</taxon>
    </lineage>
</organism>
<dbReference type="GO" id="GO:0003961">
    <property type="term" value="F:O-acetylhomoserine aminocarboxypropyltransferase activity"/>
    <property type="evidence" value="ECO:0007669"/>
    <property type="project" value="UniProtKB-EC"/>
</dbReference>
<evidence type="ECO:0000256" key="2">
    <source>
        <dbReference type="ARBA" id="ARBA00009077"/>
    </source>
</evidence>
<dbReference type="GO" id="GO:0071269">
    <property type="term" value="P:L-homocysteine biosynthetic process"/>
    <property type="evidence" value="ECO:0007669"/>
    <property type="project" value="TreeGrafter"/>
</dbReference>
<dbReference type="GO" id="GO:0003962">
    <property type="term" value="F:cystathionine gamma-synthase activity"/>
    <property type="evidence" value="ECO:0007669"/>
    <property type="project" value="UniProtKB-EC"/>
</dbReference>
<reference evidence="5" key="1">
    <citation type="submission" date="2016-10" db="EMBL/GenBank/DDBJ databases">
        <authorList>
            <person name="de Groot N.N."/>
        </authorList>
    </citation>
    <scope>NUCLEOTIDE SEQUENCE</scope>
</reference>
<dbReference type="FunFam" id="3.40.640.10:FF:000046">
    <property type="entry name" value="Cystathionine gamma-lyase"/>
    <property type="match status" value="1"/>
</dbReference>
<dbReference type="EMBL" id="FPHL01000021">
    <property type="protein sequence ID" value="SFV60103.1"/>
    <property type="molecule type" value="Genomic_DNA"/>
</dbReference>